<evidence type="ECO:0008006" key="4">
    <source>
        <dbReference type="Google" id="ProtNLM"/>
    </source>
</evidence>
<dbReference type="OrthoDB" id="189831at2"/>
<keyword evidence="1" id="KW-1133">Transmembrane helix</keyword>
<keyword evidence="1" id="KW-0812">Transmembrane</keyword>
<keyword evidence="3" id="KW-1185">Reference proteome</keyword>
<dbReference type="eggNOG" id="COG1585">
    <property type="taxonomic scope" value="Bacteria"/>
</dbReference>
<feature type="transmembrane region" description="Helical" evidence="1">
    <location>
        <begin position="100"/>
        <end position="121"/>
    </location>
</feature>
<organism evidence="2 3">
    <name type="scientific">Desulfomonile tiedjei (strain ATCC 49306 / DSM 6799 / DCB-1)</name>
    <dbReference type="NCBI Taxonomy" id="706587"/>
    <lineage>
        <taxon>Bacteria</taxon>
        <taxon>Pseudomonadati</taxon>
        <taxon>Thermodesulfobacteriota</taxon>
        <taxon>Desulfomonilia</taxon>
        <taxon>Desulfomonilales</taxon>
        <taxon>Desulfomonilaceae</taxon>
        <taxon>Desulfomonile</taxon>
    </lineage>
</organism>
<gene>
    <name evidence="2" type="ordered locus">Desti_4358</name>
</gene>
<accession>I4CBQ0</accession>
<name>I4CBQ0_DESTA</name>
<dbReference type="RefSeq" id="WP_014812110.1">
    <property type="nucleotide sequence ID" value="NC_018025.1"/>
</dbReference>
<protein>
    <recommendedName>
        <fullName evidence="4">NfeD-like C-terminal domain-containing protein</fullName>
    </recommendedName>
</protein>
<dbReference type="STRING" id="706587.Desti_4358"/>
<dbReference type="HOGENOM" id="CLU_102174_1_0_7"/>
<feature type="transmembrane region" description="Helical" evidence="1">
    <location>
        <begin position="14"/>
        <end position="37"/>
    </location>
</feature>
<proteinExistence type="predicted"/>
<reference evidence="3" key="1">
    <citation type="submission" date="2012-06" db="EMBL/GenBank/DDBJ databases">
        <title>Complete sequence of chromosome of Desulfomonile tiedjei DSM 6799.</title>
        <authorList>
            <person name="Lucas S."/>
            <person name="Copeland A."/>
            <person name="Lapidus A."/>
            <person name="Glavina del Rio T."/>
            <person name="Dalin E."/>
            <person name="Tice H."/>
            <person name="Bruce D."/>
            <person name="Goodwin L."/>
            <person name="Pitluck S."/>
            <person name="Peters L."/>
            <person name="Ovchinnikova G."/>
            <person name="Zeytun A."/>
            <person name="Lu M."/>
            <person name="Kyrpides N."/>
            <person name="Mavromatis K."/>
            <person name="Ivanova N."/>
            <person name="Brettin T."/>
            <person name="Detter J.C."/>
            <person name="Han C."/>
            <person name="Larimer F."/>
            <person name="Land M."/>
            <person name="Hauser L."/>
            <person name="Markowitz V."/>
            <person name="Cheng J.-F."/>
            <person name="Hugenholtz P."/>
            <person name="Woyke T."/>
            <person name="Wu D."/>
            <person name="Spring S."/>
            <person name="Schroeder M."/>
            <person name="Brambilla E."/>
            <person name="Klenk H.-P."/>
            <person name="Eisen J.A."/>
        </authorList>
    </citation>
    <scope>NUCLEOTIDE SEQUENCE [LARGE SCALE GENOMIC DNA]</scope>
    <source>
        <strain evidence="3">ATCC 49306 / DSM 6799 / DCB-1</strain>
    </source>
</reference>
<keyword evidence="1" id="KW-0472">Membrane</keyword>
<dbReference type="Gene3D" id="2.40.50.140">
    <property type="entry name" value="Nucleic acid-binding proteins"/>
    <property type="match status" value="1"/>
</dbReference>
<dbReference type="KEGG" id="dti:Desti_4358"/>
<evidence type="ECO:0000313" key="3">
    <source>
        <dbReference type="Proteomes" id="UP000006055"/>
    </source>
</evidence>
<dbReference type="EMBL" id="CP003360">
    <property type="protein sequence ID" value="AFM26991.1"/>
    <property type="molecule type" value="Genomic_DNA"/>
</dbReference>
<evidence type="ECO:0000313" key="2">
    <source>
        <dbReference type="EMBL" id="AFM26991.1"/>
    </source>
</evidence>
<evidence type="ECO:0000256" key="1">
    <source>
        <dbReference type="SAM" id="Phobius"/>
    </source>
</evidence>
<feature type="transmembrane region" description="Helical" evidence="1">
    <location>
        <begin position="77"/>
        <end position="94"/>
    </location>
</feature>
<dbReference type="AlphaFoldDB" id="I4CBQ0"/>
<dbReference type="InterPro" id="IPR012340">
    <property type="entry name" value="NA-bd_OB-fold"/>
</dbReference>
<dbReference type="Proteomes" id="UP000006055">
    <property type="component" value="Chromosome"/>
</dbReference>
<sequence length="205" mass="22075">MEAWWEGLSVLNKIFVLSALVFSILFVWQIIAALLGVDTDSHMHDGDVGVDHSLDTHDHIHGSDAAVTFTLISVRSVIAFGTLFSWSGALYLAAGTSPVLAILYSCLWGVLAMMSVSYLLYTLLRLQERGNLDLWTAVGTEATVYLDVPEQGIGQVRVSIGGVISFLKARSVEGVSMPAGTKVLVVGIGDNNVLEVKPLNEEISI</sequence>